<dbReference type="EMBL" id="JAESVB010000040">
    <property type="protein sequence ID" value="MCB8878490.1"/>
    <property type="molecule type" value="Genomic_DNA"/>
</dbReference>
<dbReference type="Proteomes" id="UP000708298">
    <property type="component" value="Unassembled WGS sequence"/>
</dbReference>
<dbReference type="AlphaFoldDB" id="A0A964E1E5"/>
<reference evidence="1" key="2">
    <citation type="submission" date="2021-01" db="EMBL/GenBank/DDBJ databases">
        <authorList>
            <person name="Mieszkin S."/>
            <person name="Pouder E."/>
            <person name="Alain K."/>
        </authorList>
    </citation>
    <scope>NUCLEOTIDE SEQUENCE</scope>
    <source>
        <strain evidence="1">HW T2.11</strain>
    </source>
</reference>
<organism evidence="1 2">
    <name type="scientific">Acidisoma silvae</name>
    <dbReference type="NCBI Taxonomy" id="2802396"/>
    <lineage>
        <taxon>Bacteria</taxon>
        <taxon>Pseudomonadati</taxon>
        <taxon>Pseudomonadota</taxon>
        <taxon>Alphaproteobacteria</taxon>
        <taxon>Acetobacterales</taxon>
        <taxon>Acidocellaceae</taxon>
        <taxon>Acidisoma</taxon>
    </lineage>
</organism>
<evidence type="ECO:0000313" key="2">
    <source>
        <dbReference type="Proteomes" id="UP000708298"/>
    </source>
</evidence>
<sequence length="36" mass="4028">MATQSNPEARVAFFLDEFGQLVRMDSLADNITILRG</sequence>
<keyword evidence="2" id="KW-1185">Reference proteome</keyword>
<name>A0A964E1E5_9PROT</name>
<proteinExistence type="predicted"/>
<gene>
    <name evidence="1" type="ORF">ASILVAE211_25160</name>
</gene>
<protein>
    <submittedName>
        <fullName evidence="1">Uncharacterized protein</fullName>
    </submittedName>
</protein>
<comment type="caution">
    <text evidence="1">The sequence shown here is derived from an EMBL/GenBank/DDBJ whole genome shotgun (WGS) entry which is preliminary data.</text>
</comment>
<reference evidence="1" key="1">
    <citation type="journal article" date="2021" name="Microorganisms">
        <title>Acidisoma silvae sp. nov. and Acidisomacellulosilytica sp. nov., Two Acidophilic Bacteria Isolated from Decaying Wood, Hydrolyzing Cellulose and Producing Poly-3-hydroxybutyrate.</title>
        <authorList>
            <person name="Mieszkin S."/>
            <person name="Pouder E."/>
            <person name="Uroz S."/>
            <person name="Simon-Colin C."/>
            <person name="Alain K."/>
        </authorList>
    </citation>
    <scope>NUCLEOTIDE SEQUENCE</scope>
    <source>
        <strain evidence="1">HW T2.11</strain>
    </source>
</reference>
<accession>A0A964E1E5</accession>
<evidence type="ECO:0000313" key="1">
    <source>
        <dbReference type="EMBL" id="MCB8878490.1"/>
    </source>
</evidence>